<reference evidence="8 10" key="2">
    <citation type="journal article" date="2013" name="Nature">
        <title>Insights into bilaterian evolution from three spiralian genomes.</title>
        <authorList>
            <person name="Simakov O."/>
            <person name="Marletaz F."/>
            <person name="Cho S.J."/>
            <person name="Edsinger-Gonzales E."/>
            <person name="Havlak P."/>
            <person name="Hellsten U."/>
            <person name="Kuo D.H."/>
            <person name="Larsson T."/>
            <person name="Lv J."/>
            <person name="Arendt D."/>
            <person name="Savage R."/>
            <person name="Osoegawa K."/>
            <person name="de Jong P."/>
            <person name="Grimwood J."/>
            <person name="Chapman J.A."/>
            <person name="Shapiro H."/>
            <person name="Aerts A."/>
            <person name="Otillar R.P."/>
            <person name="Terry A.Y."/>
            <person name="Boore J.L."/>
            <person name="Grigoriev I.V."/>
            <person name="Lindberg D.R."/>
            <person name="Seaver E.C."/>
            <person name="Weisblat D.A."/>
            <person name="Putnam N.H."/>
            <person name="Rokhsar D.S."/>
        </authorList>
    </citation>
    <scope>NUCLEOTIDE SEQUENCE</scope>
    <source>
        <strain evidence="8 10">I ESC-2004</strain>
    </source>
</reference>
<reference evidence="10" key="1">
    <citation type="submission" date="2012-12" db="EMBL/GenBank/DDBJ databases">
        <authorList>
            <person name="Hellsten U."/>
            <person name="Grimwood J."/>
            <person name="Chapman J.A."/>
            <person name="Shapiro H."/>
            <person name="Aerts A."/>
            <person name="Otillar R.P."/>
            <person name="Terry A.Y."/>
            <person name="Boore J.L."/>
            <person name="Simakov O."/>
            <person name="Marletaz F."/>
            <person name="Cho S.-J."/>
            <person name="Edsinger-Gonzales E."/>
            <person name="Havlak P."/>
            <person name="Kuo D.-H."/>
            <person name="Larsson T."/>
            <person name="Lv J."/>
            <person name="Arendt D."/>
            <person name="Savage R."/>
            <person name="Osoegawa K."/>
            <person name="de Jong P."/>
            <person name="Lindberg D.R."/>
            <person name="Seaver E.C."/>
            <person name="Weisblat D.A."/>
            <person name="Putnam N.H."/>
            <person name="Grigoriev I.V."/>
            <person name="Rokhsar D.S."/>
        </authorList>
    </citation>
    <scope>NUCLEOTIDE SEQUENCE</scope>
    <source>
        <strain evidence="10">I ESC-2004</strain>
    </source>
</reference>
<keyword evidence="10" id="KW-1185">Reference proteome</keyword>
<dbReference type="Pfam" id="PF08561">
    <property type="entry name" value="Ribosomal_L37"/>
    <property type="match status" value="1"/>
</dbReference>
<dbReference type="FunCoup" id="R7VDL5">
    <property type="interactions" value="165"/>
</dbReference>
<dbReference type="Proteomes" id="UP000014760">
    <property type="component" value="Unassembled WGS sequence"/>
</dbReference>
<dbReference type="PANTHER" id="PTHR28595">
    <property type="entry name" value="39S RIBOSOMAL PROTEIN L54, MITOCHONDRIAL"/>
    <property type="match status" value="1"/>
</dbReference>
<evidence type="ECO:0000256" key="7">
    <source>
        <dbReference type="ARBA" id="ARBA00035179"/>
    </source>
</evidence>
<sequence length="142" mass="16276">MTSVLKLSQQLASISLAVSRSPSTKLLLTRLPVHTSSASYAKKPIKGAAPGVNQRKFLDVEKDPVLLTTRLVGGNINKEGEDPILEEDSEYPDWLWELRTERGVLELDEMSKDSLQYWKRLARLERKKVNVLRKTRNAYKYY</sequence>
<dbReference type="InterPro" id="IPR013870">
    <property type="entry name" value="Ribosomal_mL54"/>
</dbReference>
<gene>
    <name evidence="8" type="ORF">CAPTEDRAFT_153561</name>
</gene>
<dbReference type="STRING" id="283909.R7VDL5"/>
<accession>R7VDL5</accession>
<comment type="subcellular location">
    <subcellularLocation>
        <location evidence="1">Mitochondrion</location>
    </subcellularLocation>
</comment>
<dbReference type="EnsemblMetazoa" id="CapteT153561">
    <property type="protein sequence ID" value="CapteP153561"/>
    <property type="gene ID" value="CapteG153561"/>
</dbReference>
<evidence type="ECO:0000256" key="4">
    <source>
        <dbReference type="ARBA" id="ARBA00023128"/>
    </source>
</evidence>
<protein>
    <recommendedName>
        <fullName evidence="7">Large ribosomal subunit protein mL54</fullName>
    </recommendedName>
</protein>
<name>R7VDL5_CAPTE</name>
<dbReference type="OrthoDB" id="10252718at2759"/>
<dbReference type="GO" id="GO:0005762">
    <property type="term" value="C:mitochondrial large ribosomal subunit"/>
    <property type="evidence" value="ECO:0007669"/>
    <property type="project" value="TreeGrafter"/>
</dbReference>
<dbReference type="HOGENOM" id="CLU_143073_0_0_1"/>
<organism evidence="8">
    <name type="scientific">Capitella teleta</name>
    <name type="common">Polychaete worm</name>
    <dbReference type="NCBI Taxonomy" id="283909"/>
    <lineage>
        <taxon>Eukaryota</taxon>
        <taxon>Metazoa</taxon>
        <taxon>Spiralia</taxon>
        <taxon>Lophotrochozoa</taxon>
        <taxon>Annelida</taxon>
        <taxon>Polychaeta</taxon>
        <taxon>Sedentaria</taxon>
        <taxon>Scolecida</taxon>
        <taxon>Capitellidae</taxon>
        <taxon>Capitella</taxon>
    </lineage>
</organism>
<keyword evidence="5" id="KW-0687">Ribonucleoprotein</keyword>
<evidence type="ECO:0000256" key="5">
    <source>
        <dbReference type="ARBA" id="ARBA00023274"/>
    </source>
</evidence>
<evidence type="ECO:0000313" key="10">
    <source>
        <dbReference type="Proteomes" id="UP000014760"/>
    </source>
</evidence>
<dbReference type="PANTHER" id="PTHR28595:SF1">
    <property type="entry name" value="LARGE RIBOSOMAL SUBUNIT PROTEIN ML54"/>
    <property type="match status" value="1"/>
</dbReference>
<dbReference type="EMBL" id="KB294533">
    <property type="protein sequence ID" value="ELU14406.1"/>
    <property type="molecule type" value="Genomic_DNA"/>
</dbReference>
<evidence type="ECO:0000256" key="3">
    <source>
        <dbReference type="ARBA" id="ARBA00022980"/>
    </source>
</evidence>
<evidence type="ECO:0000256" key="1">
    <source>
        <dbReference type="ARBA" id="ARBA00004173"/>
    </source>
</evidence>
<reference evidence="9" key="3">
    <citation type="submission" date="2015-06" db="UniProtKB">
        <authorList>
            <consortium name="EnsemblMetazoa"/>
        </authorList>
    </citation>
    <scope>IDENTIFICATION</scope>
</reference>
<keyword evidence="2" id="KW-0809">Transit peptide</keyword>
<keyword evidence="3" id="KW-0689">Ribosomal protein</keyword>
<evidence type="ECO:0000313" key="8">
    <source>
        <dbReference type="EMBL" id="ELU14406.1"/>
    </source>
</evidence>
<evidence type="ECO:0000256" key="6">
    <source>
        <dbReference type="ARBA" id="ARBA00033752"/>
    </source>
</evidence>
<keyword evidence="4" id="KW-0496">Mitochondrion</keyword>
<comment type="similarity">
    <text evidence="6">Belongs to the mitochondrion-specific ribosomal protein mL54 family.</text>
</comment>
<dbReference type="OMA" id="WLFEMNV"/>
<proteinExistence type="inferred from homology"/>
<dbReference type="AlphaFoldDB" id="R7VDL5"/>
<evidence type="ECO:0000256" key="2">
    <source>
        <dbReference type="ARBA" id="ARBA00022946"/>
    </source>
</evidence>
<dbReference type="GO" id="GO:0003735">
    <property type="term" value="F:structural constituent of ribosome"/>
    <property type="evidence" value="ECO:0007669"/>
    <property type="project" value="TreeGrafter"/>
</dbReference>
<dbReference type="EMBL" id="AMQN01018566">
    <property type="status" value="NOT_ANNOTATED_CDS"/>
    <property type="molecule type" value="Genomic_DNA"/>
</dbReference>
<evidence type="ECO:0000313" key="9">
    <source>
        <dbReference type="EnsemblMetazoa" id="CapteP153561"/>
    </source>
</evidence>